<dbReference type="GO" id="GO:0032259">
    <property type="term" value="P:methylation"/>
    <property type="evidence" value="ECO:0007669"/>
    <property type="project" value="UniProtKB-KW"/>
</dbReference>
<dbReference type="SUPFAM" id="SSF53335">
    <property type="entry name" value="S-adenosyl-L-methionine-dependent methyltransferases"/>
    <property type="match status" value="1"/>
</dbReference>
<reference evidence="7 8" key="1">
    <citation type="submission" date="2018-08" db="EMBL/GenBank/DDBJ databases">
        <title>A genome reference for cultivated species of the human gut microbiota.</title>
        <authorList>
            <person name="Zou Y."/>
            <person name="Xue W."/>
            <person name="Luo G."/>
        </authorList>
    </citation>
    <scope>NUCLEOTIDE SEQUENCE [LARGE SCALE GENOMIC DNA]</scope>
    <source>
        <strain evidence="7 8">OF01-3</strain>
    </source>
</reference>
<keyword evidence="3 7" id="KW-0808">Transferase</keyword>
<protein>
    <submittedName>
        <fullName evidence="7">Site-specific DNA-methyltransferase</fullName>
    </submittedName>
</protein>
<dbReference type="Proteomes" id="UP000261011">
    <property type="component" value="Unassembled WGS sequence"/>
</dbReference>
<keyword evidence="8" id="KW-1185">Reference proteome</keyword>
<sequence>MHTNNLANEKYQALKDLFPNAITETIDENGEIVRAIDKDILMQEISTKVVEGKEERYQFTWPDKKKAILNANAPINKTLRPCREESVNFDKTENLYIEGDNLEVLKLLQETYLGKIKMIYIDPPYNTGNDFVYNNDFKESVEEYLDNSGQYDEEGNRLEKNLESNGRYHTDWLNMMYPRLKLARDLLSEDGVIFISIDDNEQENLKKICDEIFGGENFLTQIAWRRSDNQPNIGKIAKVKEFICCYCKSIKSLDFGRLPLSDKAIKEYQYSDKRGRYGRGIIKDDVRGRFEYTITTPNGNKVEGPWNVPENEFNELVSKNMIHWPSSGEVPRLKIYLEEAMKKGQIPNDFWDNSFGSNQRGATEIKDLFNERVFDFPKPTILLKSIIGLGSSKDTIILDFFSGSATTAHATMQLNAEDGGNRKFIMVQLPEATDEKSEAYKAGYKHITDIGKERIRRAGEKILADSFDKEDIENLDIGFRVLKTDSSNMKNVYYSPADTEQNFLDDLTDNIKEDRTSEDLLFQVMLDLGVSLSSKIESETIDGKEVFVVEDGFLIACFDKNVSDDIVKEIAKKEPYYAVFRDRSMASDSVAANFDQIFASISPETVRRVI</sequence>
<name>A0A3E2TGX9_9FIRM</name>
<dbReference type="InterPro" id="IPR002295">
    <property type="entry name" value="N4/N6-MTase_EcoPI_Mod-like"/>
</dbReference>
<evidence type="ECO:0000256" key="2">
    <source>
        <dbReference type="ARBA" id="ARBA00022603"/>
    </source>
</evidence>
<keyword evidence="4" id="KW-0949">S-adenosyl-L-methionine</keyword>
<organism evidence="7 8">
    <name type="scientific">Anaerococcus nagyae</name>
    <dbReference type="NCBI Taxonomy" id="1755241"/>
    <lineage>
        <taxon>Bacteria</taxon>
        <taxon>Bacillati</taxon>
        <taxon>Bacillota</taxon>
        <taxon>Tissierellia</taxon>
        <taxon>Tissierellales</taxon>
        <taxon>Peptoniphilaceae</taxon>
        <taxon>Anaerococcus</taxon>
    </lineage>
</organism>
<evidence type="ECO:0000256" key="4">
    <source>
        <dbReference type="ARBA" id="ARBA00022691"/>
    </source>
</evidence>
<comment type="caution">
    <text evidence="7">The sequence shown here is derived from an EMBL/GenBank/DDBJ whole genome shotgun (WGS) entry which is preliminary data.</text>
</comment>
<dbReference type="InterPro" id="IPR002052">
    <property type="entry name" value="DNA_methylase_N6_adenine_CS"/>
</dbReference>
<dbReference type="GO" id="GO:0009307">
    <property type="term" value="P:DNA restriction-modification system"/>
    <property type="evidence" value="ECO:0007669"/>
    <property type="project" value="UniProtKB-KW"/>
</dbReference>
<dbReference type="InterPro" id="IPR002941">
    <property type="entry name" value="DNA_methylase_N4/N6"/>
</dbReference>
<proteinExistence type="inferred from homology"/>
<dbReference type="PROSITE" id="PS00092">
    <property type="entry name" value="N6_MTASE"/>
    <property type="match status" value="1"/>
</dbReference>
<dbReference type="EMBL" id="QVEU01000005">
    <property type="protein sequence ID" value="RGB75545.1"/>
    <property type="molecule type" value="Genomic_DNA"/>
</dbReference>
<dbReference type="PIRSF" id="PIRSF015855">
    <property type="entry name" value="TypeIII_Mtase_mKpnI"/>
    <property type="match status" value="1"/>
</dbReference>
<accession>A0A3E2TGX9</accession>
<evidence type="ECO:0000256" key="3">
    <source>
        <dbReference type="ARBA" id="ARBA00022679"/>
    </source>
</evidence>
<evidence type="ECO:0000313" key="8">
    <source>
        <dbReference type="Proteomes" id="UP000261011"/>
    </source>
</evidence>
<feature type="domain" description="DNA methylase N-4/N-6" evidence="6">
    <location>
        <begin position="116"/>
        <end position="417"/>
    </location>
</feature>
<dbReference type="AlphaFoldDB" id="A0A3E2TGX9"/>
<evidence type="ECO:0000256" key="5">
    <source>
        <dbReference type="ARBA" id="ARBA00022747"/>
    </source>
</evidence>
<dbReference type="Gene3D" id="3.40.50.150">
    <property type="entry name" value="Vaccinia Virus protein VP39"/>
    <property type="match status" value="1"/>
</dbReference>
<dbReference type="PRINTS" id="PR00506">
    <property type="entry name" value="D21N6MTFRASE"/>
</dbReference>
<keyword evidence="2 7" id="KW-0489">Methyltransferase</keyword>
<dbReference type="Pfam" id="PF01555">
    <property type="entry name" value="N6_N4_Mtase"/>
    <property type="match status" value="1"/>
</dbReference>
<evidence type="ECO:0000313" key="7">
    <source>
        <dbReference type="EMBL" id="RGB75545.1"/>
    </source>
</evidence>
<dbReference type="GO" id="GO:0003677">
    <property type="term" value="F:DNA binding"/>
    <property type="evidence" value="ECO:0007669"/>
    <property type="project" value="InterPro"/>
</dbReference>
<dbReference type="GO" id="GO:0008170">
    <property type="term" value="F:N-methyltransferase activity"/>
    <property type="evidence" value="ECO:0007669"/>
    <property type="project" value="InterPro"/>
</dbReference>
<gene>
    <name evidence="7" type="ORF">DXA39_06770</name>
</gene>
<comment type="similarity">
    <text evidence="1">Belongs to the N(4)/N(6)-methyltransferase family.</text>
</comment>
<evidence type="ECO:0000256" key="1">
    <source>
        <dbReference type="ARBA" id="ARBA00006594"/>
    </source>
</evidence>
<evidence type="ECO:0000259" key="6">
    <source>
        <dbReference type="Pfam" id="PF01555"/>
    </source>
</evidence>
<dbReference type="OrthoDB" id="9800801at2"/>
<dbReference type="InterPro" id="IPR029063">
    <property type="entry name" value="SAM-dependent_MTases_sf"/>
</dbReference>
<keyword evidence="5" id="KW-0680">Restriction system</keyword>